<keyword evidence="9" id="KW-1185">Reference proteome</keyword>
<proteinExistence type="predicted"/>
<dbReference type="PROSITE" id="PS00022">
    <property type="entry name" value="EGF_1"/>
    <property type="match status" value="2"/>
</dbReference>
<feature type="signal peptide" evidence="6">
    <location>
        <begin position="1"/>
        <end position="17"/>
    </location>
</feature>
<organism evidence="8 9">
    <name type="scientific">Tigriopus californicus</name>
    <name type="common">Marine copepod</name>
    <dbReference type="NCBI Taxonomy" id="6832"/>
    <lineage>
        <taxon>Eukaryota</taxon>
        <taxon>Metazoa</taxon>
        <taxon>Ecdysozoa</taxon>
        <taxon>Arthropoda</taxon>
        <taxon>Crustacea</taxon>
        <taxon>Multicrustacea</taxon>
        <taxon>Hexanauplia</taxon>
        <taxon>Copepoda</taxon>
        <taxon>Harpacticoida</taxon>
        <taxon>Harpacticidae</taxon>
        <taxon>Tigriopus</taxon>
    </lineage>
</organism>
<accession>A0A553PML5</accession>
<dbReference type="InterPro" id="IPR051216">
    <property type="entry name" value="Teneurin"/>
</dbReference>
<dbReference type="PROSITE" id="PS50026">
    <property type="entry name" value="EGF_3"/>
    <property type="match status" value="1"/>
</dbReference>
<evidence type="ECO:0000256" key="2">
    <source>
        <dbReference type="ARBA" id="ARBA00022737"/>
    </source>
</evidence>
<dbReference type="PANTHER" id="PTHR11219:SF69">
    <property type="entry name" value="TENEURIN-A"/>
    <property type="match status" value="1"/>
</dbReference>
<evidence type="ECO:0000313" key="9">
    <source>
        <dbReference type="Proteomes" id="UP000318571"/>
    </source>
</evidence>
<dbReference type="STRING" id="6832.A0A553PML5"/>
<feature type="chain" id="PRO_5021865308" description="EGF-like domain-containing protein" evidence="6">
    <location>
        <begin position="18"/>
        <end position="353"/>
    </location>
</feature>
<dbReference type="SMART" id="SM00181">
    <property type="entry name" value="EGF"/>
    <property type="match status" value="6"/>
</dbReference>
<protein>
    <recommendedName>
        <fullName evidence="7">EGF-like domain-containing protein</fullName>
    </recommendedName>
</protein>
<comment type="caution">
    <text evidence="8">The sequence shown here is derived from an EMBL/GenBank/DDBJ whole genome shotgun (WGS) entry which is preliminary data.</text>
</comment>
<feature type="region of interest" description="Disordered" evidence="5">
    <location>
        <begin position="327"/>
        <end position="353"/>
    </location>
</feature>
<gene>
    <name evidence="8" type="ORF">TCAL_15362</name>
</gene>
<dbReference type="Proteomes" id="UP000318571">
    <property type="component" value="Chromosome 11"/>
</dbReference>
<dbReference type="PANTHER" id="PTHR11219">
    <property type="entry name" value="TENEURIN AND N-ACETYLGLUCOSAMINE-1-PHOSPHODIESTER ALPHA-N-ACETYLGLUCOSAMINIDASE"/>
    <property type="match status" value="1"/>
</dbReference>
<dbReference type="OMA" id="QECICED"/>
<keyword evidence="1 4" id="KW-0245">EGF-like domain</keyword>
<dbReference type="EMBL" id="VCGU01000003">
    <property type="protein sequence ID" value="TRY78906.1"/>
    <property type="molecule type" value="Genomic_DNA"/>
</dbReference>
<dbReference type="Pfam" id="PF21700">
    <property type="entry name" value="EGF_DL_JAG"/>
    <property type="match status" value="1"/>
</dbReference>
<dbReference type="InterPro" id="IPR000742">
    <property type="entry name" value="EGF"/>
</dbReference>
<name>A0A553PML5_TIGCA</name>
<dbReference type="AlphaFoldDB" id="A0A553PML5"/>
<evidence type="ECO:0000256" key="1">
    <source>
        <dbReference type="ARBA" id="ARBA00022536"/>
    </source>
</evidence>
<feature type="domain" description="EGF-like" evidence="7">
    <location>
        <begin position="140"/>
        <end position="171"/>
    </location>
</feature>
<dbReference type="Gene3D" id="2.10.25.10">
    <property type="entry name" value="Laminin"/>
    <property type="match status" value="5"/>
</dbReference>
<comment type="caution">
    <text evidence="4">Lacks conserved residue(s) required for the propagation of feature annotation.</text>
</comment>
<keyword evidence="3 4" id="KW-1015">Disulfide bond</keyword>
<evidence type="ECO:0000256" key="4">
    <source>
        <dbReference type="PROSITE-ProRule" id="PRU00076"/>
    </source>
</evidence>
<keyword evidence="2" id="KW-0677">Repeat</keyword>
<evidence type="ECO:0000256" key="3">
    <source>
        <dbReference type="ARBA" id="ARBA00023157"/>
    </source>
</evidence>
<evidence type="ECO:0000259" key="7">
    <source>
        <dbReference type="PROSITE" id="PS50026"/>
    </source>
</evidence>
<reference evidence="8 9" key="1">
    <citation type="journal article" date="2018" name="Nat. Ecol. Evol.">
        <title>Genomic signatures of mitonuclear coevolution across populations of Tigriopus californicus.</title>
        <authorList>
            <person name="Barreto F.S."/>
            <person name="Watson E.T."/>
            <person name="Lima T.G."/>
            <person name="Willett C.S."/>
            <person name="Edmands S."/>
            <person name="Li W."/>
            <person name="Burton R.S."/>
        </authorList>
    </citation>
    <scope>NUCLEOTIDE SEQUENCE [LARGE SCALE GENOMIC DNA]</scope>
    <source>
        <strain evidence="8 9">San Diego</strain>
    </source>
</reference>
<evidence type="ECO:0000256" key="5">
    <source>
        <dbReference type="SAM" id="MobiDB-lite"/>
    </source>
</evidence>
<evidence type="ECO:0000256" key="6">
    <source>
        <dbReference type="SAM" id="SignalP"/>
    </source>
</evidence>
<evidence type="ECO:0000313" key="8">
    <source>
        <dbReference type="EMBL" id="TRY78906.1"/>
    </source>
</evidence>
<sequence length="353" mass="38294">MFSLLVGLTLVAQLAQAGHINRRQTPLVHDDMPCLAENLRETDHYICNDDNEMICLSGWSEPANQCRTPVCQFRTAEADVTKTCKHGDCARPNVCACEVGWDGVACDECIPLPGCLDGTCDDAFECNCRNASRYTGASCDIPVCREGCANGYCVDPQECICEDGWSGQLCDECITLPGCLNGHCSTSPLECTCNEGWMGSLCDCPICKKGCNMDHGFCTNENSSTDECICYPGYKGETCNECIKYPGCPSEGYCTEPWECLCPSGVNHKYCNTTVKHNLLPEYYHHEMSKTCCEMNKALSAMSGKGNTQEDSKFDFNLGFGGGDSPFGPDLTEGDAVNADDFGGQNPVSSDTL</sequence>
<keyword evidence="6" id="KW-0732">Signal</keyword>
<feature type="disulfide bond" evidence="4">
    <location>
        <begin position="161"/>
        <end position="170"/>
    </location>
</feature>